<dbReference type="AlphaFoldDB" id="A0A9D3W1N7"/>
<gene>
    <name evidence="1" type="ORF">J1N35_010992</name>
</gene>
<accession>A0A9D3W1N7</accession>
<comment type="caution">
    <text evidence="1">The sequence shown here is derived from an EMBL/GenBank/DDBJ whole genome shotgun (WGS) entry which is preliminary data.</text>
</comment>
<organism evidence="1 2">
    <name type="scientific">Gossypium stocksii</name>
    <dbReference type="NCBI Taxonomy" id="47602"/>
    <lineage>
        <taxon>Eukaryota</taxon>
        <taxon>Viridiplantae</taxon>
        <taxon>Streptophyta</taxon>
        <taxon>Embryophyta</taxon>
        <taxon>Tracheophyta</taxon>
        <taxon>Spermatophyta</taxon>
        <taxon>Magnoliopsida</taxon>
        <taxon>eudicotyledons</taxon>
        <taxon>Gunneridae</taxon>
        <taxon>Pentapetalae</taxon>
        <taxon>rosids</taxon>
        <taxon>malvids</taxon>
        <taxon>Malvales</taxon>
        <taxon>Malvaceae</taxon>
        <taxon>Malvoideae</taxon>
        <taxon>Gossypium</taxon>
    </lineage>
</organism>
<dbReference type="EMBL" id="JAIQCV010000004">
    <property type="protein sequence ID" value="KAH1107224.1"/>
    <property type="molecule type" value="Genomic_DNA"/>
</dbReference>
<sequence>MLYSILREKIEEEVIGFKRPMQLRPLIRVGFFRTTYRDQLRDEQFVVRTFLITITSLSYGGQDPFSRIGSYMEFTISKAKAIYFVGTFLNLSPIYI</sequence>
<dbReference type="Proteomes" id="UP000828251">
    <property type="component" value="Unassembled WGS sequence"/>
</dbReference>
<keyword evidence="2" id="KW-1185">Reference proteome</keyword>
<evidence type="ECO:0000313" key="2">
    <source>
        <dbReference type="Proteomes" id="UP000828251"/>
    </source>
</evidence>
<protein>
    <submittedName>
        <fullName evidence="1">Uncharacterized protein</fullName>
    </submittedName>
</protein>
<proteinExistence type="predicted"/>
<name>A0A9D3W1N7_9ROSI</name>
<evidence type="ECO:0000313" key="1">
    <source>
        <dbReference type="EMBL" id="KAH1107224.1"/>
    </source>
</evidence>
<reference evidence="1 2" key="1">
    <citation type="journal article" date="2021" name="Plant Biotechnol. J.">
        <title>Multi-omics assisted identification of the key and species-specific regulatory components of drought-tolerant mechanisms in Gossypium stocksii.</title>
        <authorList>
            <person name="Yu D."/>
            <person name="Ke L."/>
            <person name="Zhang D."/>
            <person name="Wu Y."/>
            <person name="Sun Y."/>
            <person name="Mei J."/>
            <person name="Sun J."/>
            <person name="Sun Y."/>
        </authorList>
    </citation>
    <scope>NUCLEOTIDE SEQUENCE [LARGE SCALE GENOMIC DNA]</scope>
    <source>
        <strain evidence="2">cv. E1</strain>
        <tissue evidence="1">Leaf</tissue>
    </source>
</reference>